<dbReference type="RefSeq" id="XP_025599806.1">
    <property type="nucleotide sequence ID" value="XM_025741964.1"/>
</dbReference>
<dbReference type="NCBIfam" id="TIGR01226">
    <property type="entry name" value="phe_am_lyase"/>
    <property type="match status" value="1"/>
</dbReference>
<dbReference type="InterPro" id="IPR022313">
    <property type="entry name" value="Phe/His_NH3-lyase_AS"/>
</dbReference>
<proteinExistence type="inferred from homology"/>
<evidence type="ECO:0000256" key="1">
    <source>
        <dbReference type="ARBA" id="ARBA00007238"/>
    </source>
</evidence>
<dbReference type="PANTHER" id="PTHR10362">
    <property type="entry name" value="HISTIDINE AMMONIA-LYASE"/>
    <property type="match status" value="1"/>
</dbReference>
<dbReference type="Pfam" id="PF00221">
    <property type="entry name" value="Lyase_aromatic"/>
    <property type="match status" value="1"/>
</dbReference>
<sequence length="753" mass="80384">MVPALTASAAPSAAFAAPLPTTTKSPLLLSTLGSMDPAPTRVDLRNFTLATWHAVQAKRALQQDGAANSKAGSAAPLVDGATLSVGDVVAVSRYAATPELDNSPEVRRRVQASIDVLDRMLKSGESVYGVATGFGGSADTRTTQFAALQISLVSGLQIGILPVPGHVDASGALPLSDEPLSQPEAWVRGAMVVRLNSLVRGHSGVRFVVLETMHKMLKYNITPVVPLRSSISASGDLSPLSYIAGAMAGMPGVYVWVDGPDGRRMKMSSPEALAKFHIEPLSYEPKEGLGLVNGTAYSAAVGALVMHESNMLALLTQLTTALAVEADLASDGSFAAFIHNEARPHPGQIEAGATVLAMLRGSKLATHVENEVHADDDGVLRQDRYPLRCSPQWMGPLLEDLLAASRSITIELNSTTDNPLCDARTGHIAHQGNFMASAVTSAMEKTRLALALLGKMTFQQMTELINPAMNRGLPANLAATDVSLDYFGKSCDIAMAAVTSELQYLASPVSTHVQAAEMGNQAINSMALVSARYTVKAIETFSQLLSWTLYLLCQAVDLRAMQRQTGELVRVQLKDSLASFFGKWLDEAEQALLAKRVFARISRRFDETGALVLQSRMHESYLQGADELSTYFAELPSSAGNGEVLRTIMAWRKHSVAEMCERHHALTAEFLADANGTPATPYLAPTTGVMYTYVRQTLGVPLAGREHFAGFKGAAGQLGENNGAQVSKIYRAIRSGELYTVLVDIASTLPQHA</sequence>
<dbReference type="AlphaFoldDB" id="A0A316ZCM0"/>
<dbReference type="PROSITE" id="PS00488">
    <property type="entry name" value="PAL_HISTIDASE"/>
    <property type="match status" value="1"/>
</dbReference>
<dbReference type="InterPro" id="IPR024083">
    <property type="entry name" value="Fumarase/histidase_N"/>
</dbReference>
<dbReference type="Proteomes" id="UP000245946">
    <property type="component" value="Unassembled WGS sequence"/>
</dbReference>
<keyword evidence="4" id="KW-1185">Reference proteome</keyword>
<dbReference type="Gene3D" id="1.10.274.20">
    <property type="entry name" value="Phenylalanine ammonia-lyase 1, domain 3"/>
    <property type="match status" value="1"/>
</dbReference>
<dbReference type="InterPro" id="IPR023144">
    <property type="entry name" value="Phe_NH3-lyase_shielding_dom_sf"/>
</dbReference>
<dbReference type="EMBL" id="KZ819288">
    <property type="protein sequence ID" value="PWN99527.1"/>
    <property type="molecule type" value="Genomic_DNA"/>
</dbReference>
<dbReference type="Gene3D" id="1.10.275.10">
    <property type="entry name" value="Fumarase/aspartase (N-terminal domain)"/>
    <property type="match status" value="1"/>
</dbReference>
<dbReference type="GO" id="GO:0016841">
    <property type="term" value="F:ammonia-lyase activity"/>
    <property type="evidence" value="ECO:0007669"/>
    <property type="project" value="InterPro"/>
</dbReference>
<dbReference type="SUPFAM" id="SSF48557">
    <property type="entry name" value="L-aspartase-like"/>
    <property type="match status" value="1"/>
</dbReference>
<dbReference type="Gene3D" id="1.20.200.10">
    <property type="entry name" value="Fumarase/aspartase (Central domain)"/>
    <property type="match status" value="1"/>
</dbReference>
<reference evidence="3 4" key="1">
    <citation type="journal article" date="2018" name="Mol. Biol. Evol.">
        <title>Broad Genomic Sampling Reveals a Smut Pathogenic Ancestry of the Fungal Clade Ustilaginomycotina.</title>
        <authorList>
            <person name="Kijpornyongpan T."/>
            <person name="Mondo S.J."/>
            <person name="Barry K."/>
            <person name="Sandor L."/>
            <person name="Lee J."/>
            <person name="Lipzen A."/>
            <person name="Pangilinan J."/>
            <person name="LaButti K."/>
            <person name="Hainaut M."/>
            <person name="Henrissat B."/>
            <person name="Grigoriev I.V."/>
            <person name="Spatafora J.W."/>
            <person name="Aime M.C."/>
        </authorList>
    </citation>
    <scope>NUCLEOTIDE SEQUENCE [LARGE SCALE GENOMIC DNA]</scope>
    <source>
        <strain evidence="3 4">MCA 4186</strain>
    </source>
</reference>
<dbReference type="STRING" id="58919.A0A316ZCM0"/>
<dbReference type="OrthoDB" id="10051290at2759"/>
<dbReference type="GO" id="GO:0005737">
    <property type="term" value="C:cytoplasm"/>
    <property type="evidence" value="ECO:0007669"/>
    <property type="project" value="InterPro"/>
</dbReference>
<dbReference type="InterPro" id="IPR008948">
    <property type="entry name" value="L-Aspartase-like"/>
</dbReference>
<comment type="similarity">
    <text evidence="1 2">Belongs to the PAL/histidase family.</text>
</comment>
<evidence type="ECO:0000256" key="2">
    <source>
        <dbReference type="RuleBase" id="RU003954"/>
    </source>
</evidence>
<organism evidence="3 4">
    <name type="scientific">Tilletiopsis washingtonensis</name>
    <dbReference type="NCBI Taxonomy" id="58919"/>
    <lineage>
        <taxon>Eukaryota</taxon>
        <taxon>Fungi</taxon>
        <taxon>Dikarya</taxon>
        <taxon>Basidiomycota</taxon>
        <taxon>Ustilaginomycotina</taxon>
        <taxon>Exobasidiomycetes</taxon>
        <taxon>Entylomatales</taxon>
        <taxon>Entylomatales incertae sedis</taxon>
        <taxon>Tilletiopsis</taxon>
    </lineage>
</organism>
<dbReference type="CDD" id="cd00332">
    <property type="entry name" value="PAL-HAL"/>
    <property type="match status" value="1"/>
</dbReference>
<dbReference type="InterPro" id="IPR001106">
    <property type="entry name" value="Aromatic_Lyase"/>
</dbReference>
<accession>A0A316ZCM0</accession>
<dbReference type="GO" id="GO:0006559">
    <property type="term" value="P:L-phenylalanine catabolic process"/>
    <property type="evidence" value="ECO:0007669"/>
    <property type="project" value="InterPro"/>
</dbReference>
<dbReference type="GeneID" id="37269508"/>
<keyword evidence="2 3" id="KW-0456">Lyase</keyword>
<protein>
    <submittedName>
        <fullName evidence="3">Putative phenylalanine ammonia-lyase</fullName>
    </submittedName>
</protein>
<evidence type="ECO:0000313" key="4">
    <source>
        <dbReference type="Proteomes" id="UP000245946"/>
    </source>
</evidence>
<name>A0A316ZCM0_9BASI</name>
<evidence type="ECO:0000313" key="3">
    <source>
        <dbReference type="EMBL" id="PWN99527.1"/>
    </source>
</evidence>
<gene>
    <name evidence="3" type="ORF">FA09DRAFT_328907</name>
</gene>
<dbReference type="InterPro" id="IPR005922">
    <property type="entry name" value="Phe_NH3-lyase"/>
</dbReference>